<reference evidence="5 6" key="1">
    <citation type="journal article" date="2020" name="bioRxiv">
        <title>Metabolic contributions of an alphaproteobacterial endosymbiont in the apicomplexan Cardiosporidium cionae.</title>
        <authorList>
            <person name="Hunter E.S."/>
            <person name="Paight C.J."/>
            <person name="Lane C.E."/>
        </authorList>
    </citation>
    <scope>NUCLEOTIDE SEQUENCE [LARGE SCALE GENOMIC DNA]</scope>
    <source>
        <strain evidence="5">ESH_2018</strain>
    </source>
</reference>
<evidence type="ECO:0000256" key="4">
    <source>
        <dbReference type="PROSITE-ProRule" id="PRU00221"/>
    </source>
</evidence>
<evidence type="ECO:0000313" key="6">
    <source>
        <dbReference type="Proteomes" id="UP000823046"/>
    </source>
</evidence>
<evidence type="ECO:0000313" key="5">
    <source>
        <dbReference type="EMBL" id="KAF8819509.1"/>
    </source>
</evidence>
<feature type="repeat" description="WD" evidence="4">
    <location>
        <begin position="122"/>
        <end position="141"/>
    </location>
</feature>
<dbReference type="PANTHER" id="PTHR44019:SF20">
    <property type="entry name" value="WD REPEAT-CONTAINING PROTEIN 55"/>
    <property type="match status" value="1"/>
</dbReference>
<comment type="similarity">
    <text evidence="1">Belongs to the WD repeat WDR55 family.</text>
</comment>
<evidence type="ECO:0000256" key="1">
    <source>
        <dbReference type="ARBA" id="ARBA00007625"/>
    </source>
</evidence>
<accession>A0ABQ7J6G0</accession>
<comment type="caution">
    <text evidence="5">The sequence shown here is derived from an EMBL/GenBank/DDBJ whole genome shotgun (WGS) entry which is preliminary data.</text>
</comment>
<evidence type="ECO:0000256" key="2">
    <source>
        <dbReference type="ARBA" id="ARBA00022574"/>
    </source>
</evidence>
<name>A0ABQ7J6G0_9APIC</name>
<dbReference type="Proteomes" id="UP000823046">
    <property type="component" value="Unassembled WGS sequence"/>
</dbReference>
<dbReference type="EMBL" id="JADAQX010000718">
    <property type="protein sequence ID" value="KAF8819509.1"/>
    <property type="molecule type" value="Genomic_DNA"/>
</dbReference>
<evidence type="ECO:0000256" key="3">
    <source>
        <dbReference type="ARBA" id="ARBA00022737"/>
    </source>
</evidence>
<dbReference type="PANTHER" id="PTHR44019">
    <property type="entry name" value="WD REPEAT-CONTAINING PROTEIN 55"/>
    <property type="match status" value="1"/>
</dbReference>
<proteinExistence type="inferred from homology"/>
<dbReference type="InterPro" id="IPR036322">
    <property type="entry name" value="WD40_repeat_dom_sf"/>
</dbReference>
<dbReference type="SMART" id="SM00320">
    <property type="entry name" value="WD40"/>
    <property type="match status" value="7"/>
</dbReference>
<dbReference type="InterPro" id="IPR001680">
    <property type="entry name" value="WD40_rpt"/>
</dbReference>
<dbReference type="Pfam" id="PF24796">
    <property type="entry name" value="WDR55"/>
    <property type="match status" value="1"/>
</dbReference>
<keyword evidence="6" id="KW-1185">Reference proteome</keyword>
<organism evidence="5 6">
    <name type="scientific">Cardiosporidium cionae</name>
    <dbReference type="NCBI Taxonomy" id="476202"/>
    <lineage>
        <taxon>Eukaryota</taxon>
        <taxon>Sar</taxon>
        <taxon>Alveolata</taxon>
        <taxon>Apicomplexa</taxon>
        <taxon>Aconoidasida</taxon>
        <taxon>Nephromycida</taxon>
        <taxon>Cardiosporidium</taxon>
    </lineage>
</organism>
<dbReference type="InterPro" id="IPR050505">
    <property type="entry name" value="WDR55/POC1"/>
</dbReference>
<keyword evidence="2 4" id="KW-0853">WD repeat</keyword>
<dbReference type="InterPro" id="IPR015943">
    <property type="entry name" value="WD40/YVTN_repeat-like_dom_sf"/>
</dbReference>
<dbReference type="PROSITE" id="PS50082">
    <property type="entry name" value="WD_REPEATS_2"/>
    <property type="match status" value="1"/>
</dbReference>
<dbReference type="Gene3D" id="2.130.10.10">
    <property type="entry name" value="YVTN repeat-like/Quinoprotein amine dehydrogenase"/>
    <property type="match status" value="2"/>
</dbReference>
<keyword evidence="3" id="KW-0677">Repeat</keyword>
<gene>
    <name evidence="5" type="ORF">IE077_000915</name>
</gene>
<protein>
    <submittedName>
        <fullName evidence="5">WD domain, G-beta repeat-containing protein</fullName>
    </submittedName>
</protein>
<sequence>MIKAGMSSLRPSSHDSFSQEELTCSAQPFAFDFHPHDQLLAAALVSGDVELYSLDAQTSCFELDSLFQNHKLSCRSVKFFPNGQLILSGGSDKRCIISNINGKPLWKKTTGSASVNSLAIIDDSIFASGDDDGCIKIWDFRCSSSHPAYDFPNFGDYITDILVNTQKGNLVATSGNRLGFFDLRIKKNTIAMLSDPQEDDLLCLELVKNGKKLVCGSQLGSLDIFTWGRFKDLDDRILGHSRSVDSVVKIDENTVCTGAGDGRIRVVSILPNKVSGILGMHSRRNEAVAYLGVNSNKSLLASCGNDEKIKFFDIVQYTTKLRKASRRVESSMADGLATKRRNFFADL</sequence>
<dbReference type="SUPFAM" id="SSF50978">
    <property type="entry name" value="WD40 repeat-like"/>
    <property type="match status" value="1"/>
</dbReference>